<dbReference type="InterPro" id="IPR038142">
    <property type="entry name" value="Cytochrome_P460_sp"/>
</dbReference>
<feature type="compositionally biased region" description="Low complexity" evidence="1">
    <location>
        <begin position="40"/>
        <end position="63"/>
    </location>
</feature>
<evidence type="ECO:0000256" key="1">
    <source>
        <dbReference type="SAM" id="MobiDB-lite"/>
    </source>
</evidence>
<feature type="domain" description="Cytochrome P460" evidence="3">
    <location>
        <begin position="115"/>
        <end position="217"/>
    </location>
</feature>
<dbReference type="Gene3D" id="3.50.70.20">
    <property type="entry name" value="Cytochrome P460"/>
    <property type="match status" value="1"/>
</dbReference>
<feature type="region of interest" description="Disordered" evidence="1">
    <location>
        <begin position="656"/>
        <end position="682"/>
    </location>
</feature>
<dbReference type="Gene3D" id="1.10.1130.10">
    <property type="entry name" value="Flavocytochrome C3, Chain A"/>
    <property type="match status" value="1"/>
</dbReference>
<dbReference type="RefSeq" id="WP_207622058.1">
    <property type="nucleotide sequence ID" value="NZ_CP036265.1"/>
</dbReference>
<dbReference type="Pfam" id="PF16694">
    <property type="entry name" value="Cytochrome_P460"/>
    <property type="match status" value="1"/>
</dbReference>
<dbReference type="CDD" id="cd20716">
    <property type="entry name" value="cyt_P460_fam"/>
    <property type="match status" value="1"/>
</dbReference>
<evidence type="ECO:0000256" key="2">
    <source>
        <dbReference type="SAM" id="SignalP"/>
    </source>
</evidence>
<dbReference type="InterPro" id="IPR032033">
    <property type="entry name" value="Cytochrome_P460"/>
</dbReference>
<dbReference type="AlphaFoldDB" id="A0A517PFD0"/>
<dbReference type="Proteomes" id="UP000318741">
    <property type="component" value="Chromosome"/>
</dbReference>
<evidence type="ECO:0000313" key="4">
    <source>
        <dbReference type="EMBL" id="QDT18080.1"/>
    </source>
</evidence>
<name>A0A517PFD0_9PLAN</name>
<reference evidence="4 5" key="1">
    <citation type="submission" date="2019-02" db="EMBL/GenBank/DDBJ databases">
        <title>Deep-cultivation of Planctomycetes and their phenomic and genomic characterization uncovers novel biology.</title>
        <authorList>
            <person name="Wiegand S."/>
            <person name="Jogler M."/>
            <person name="Boedeker C."/>
            <person name="Pinto D."/>
            <person name="Vollmers J."/>
            <person name="Rivas-Marin E."/>
            <person name="Kohn T."/>
            <person name="Peeters S.H."/>
            <person name="Heuer A."/>
            <person name="Rast P."/>
            <person name="Oberbeckmann S."/>
            <person name="Bunk B."/>
            <person name="Jeske O."/>
            <person name="Meyerdierks A."/>
            <person name="Storesund J.E."/>
            <person name="Kallscheuer N."/>
            <person name="Luecker S."/>
            <person name="Lage O.M."/>
            <person name="Pohl T."/>
            <person name="Merkel B.J."/>
            <person name="Hornburger P."/>
            <person name="Mueller R.-W."/>
            <person name="Bruemmer F."/>
            <person name="Labrenz M."/>
            <person name="Spormann A.M."/>
            <person name="Op den Camp H."/>
            <person name="Overmann J."/>
            <person name="Amann R."/>
            <person name="Jetten M.S.M."/>
            <person name="Mascher T."/>
            <person name="Medema M.H."/>
            <person name="Devos D.P."/>
            <person name="Kaster A.-K."/>
            <person name="Ovreas L."/>
            <person name="Rohde M."/>
            <person name="Galperin M.Y."/>
            <person name="Jogler C."/>
        </authorList>
    </citation>
    <scope>NUCLEOTIDE SEQUENCE [LARGE SCALE GENOMIC DNA]</scope>
    <source>
        <strain evidence="4 5">CA12</strain>
    </source>
</reference>
<feature type="region of interest" description="Disordered" evidence="1">
    <location>
        <begin position="36"/>
        <end position="63"/>
    </location>
</feature>
<feature type="region of interest" description="Disordered" evidence="1">
    <location>
        <begin position="287"/>
        <end position="309"/>
    </location>
</feature>
<protein>
    <recommendedName>
        <fullName evidence="3">Cytochrome P460 domain-containing protein</fullName>
    </recommendedName>
</protein>
<feature type="signal peptide" evidence="2">
    <location>
        <begin position="1"/>
        <end position="34"/>
    </location>
</feature>
<evidence type="ECO:0000313" key="5">
    <source>
        <dbReference type="Proteomes" id="UP000318741"/>
    </source>
</evidence>
<dbReference type="SUPFAM" id="SSF48695">
    <property type="entry name" value="Multiheme cytochromes"/>
    <property type="match status" value="1"/>
</dbReference>
<accession>A0A517PFD0</accession>
<sequence precursor="true">MPRPPGSLRPGVVPAAVTAAAALLIALGTAAVRGADPADRGTGAVPPAPGAAPHGRPAGLPRPSDGSVAAFEAVLFPFLNDRTYVELGWEQDGIVRDTGPYLNGKYYGTHPAVRVWYSPEVIEWLKAGRLGALPDGAIVIKEQYDAPAARHAGKSEEELRASLQSWTVMVKDSKGSRDGWFWSNPAPDTEPADNHATNEHPVSGFGHYCTRCHGATKSPGVEDPAARDNEFLFASLRNIEGFPGEPLLFRVDDSWREEATAEAEPTVTANDALLAALGTWIAAGKADAEEEGDAADGHGSHPGCTRPGVCDRPERSVDAAFLARFGSLPNAELCDCDHLPGVTHDWAPVAPAEGDGPARNWATSNQCMGCHAGLTAPFGPAMFLPLGKKDDPDRAEYGADGLHQSPYGEWRWTPMGLAGRDPFFLAQLETELAIVRREFPAEQAKALARDLQDACLRCHGAMGRHAYHDDGGPDARFTLANHAATAAADAHIGLGDDRYGALARDGVSCLVCHRMVPREQPAGDKRSDLRHYLDENTTGNAVFGPPGEIAAPDKEDSLRPYVMHHATGMRPRTSEYLTDSRMCGTCHVVSLPNVDLPLDVHAGRGGHAHDAHDHDGALAAADSTPSFRDFHHHVEQATYLEWLNSDFQTEFVGPDGSKNPHGQSCQECHMSDTTDGTPDGPKTRSRIAVVQDATYPDAENLAPHVDLTIPVREGYRRHDFSGLNVFLLELTRQHDDVLGVRKTDFMTGGTNDLPNAIAGMVQTAASKTARIAVTATPRHGAVTADVRVENLAGHRFPTGVGFRRAFLEVSLLNEDGKTVWISGATDATGTLVDAAGEPLPTEFFVEDADGVEQYQPHHAVVTDPSQVQIYETLLKNDAGRFTTSFVHGCETVKDNRLLPRGWTHDGPSPDLDGAYLVATRPGPLAAQDADFAAGDGADVTRYEMTVPEGVDPSTCTVRARLFYQATPPYFLRNLFTVMNGPADAEPGPAARRLYALCANLKTEGTPIANWKLPIVAAEAKVR</sequence>
<feature type="chain" id="PRO_5022032508" description="Cytochrome P460 domain-containing protein" evidence="2">
    <location>
        <begin position="35"/>
        <end position="1022"/>
    </location>
</feature>
<keyword evidence="5" id="KW-1185">Reference proteome</keyword>
<dbReference type="KEGG" id="acaf:CA12_42190"/>
<gene>
    <name evidence="4" type="ORF">CA12_42190</name>
</gene>
<evidence type="ECO:0000259" key="3">
    <source>
        <dbReference type="Pfam" id="PF16694"/>
    </source>
</evidence>
<dbReference type="EMBL" id="CP036265">
    <property type="protein sequence ID" value="QDT18080.1"/>
    <property type="molecule type" value="Genomic_DNA"/>
</dbReference>
<keyword evidence="2" id="KW-0732">Signal</keyword>
<proteinExistence type="predicted"/>
<dbReference type="InterPro" id="IPR036280">
    <property type="entry name" value="Multihaem_cyt_sf"/>
</dbReference>
<organism evidence="4 5">
    <name type="scientific">Alienimonas californiensis</name>
    <dbReference type="NCBI Taxonomy" id="2527989"/>
    <lineage>
        <taxon>Bacteria</taxon>
        <taxon>Pseudomonadati</taxon>
        <taxon>Planctomycetota</taxon>
        <taxon>Planctomycetia</taxon>
        <taxon>Planctomycetales</taxon>
        <taxon>Planctomycetaceae</taxon>
        <taxon>Alienimonas</taxon>
    </lineage>
</organism>